<evidence type="ECO:0000313" key="4">
    <source>
        <dbReference type="Proteomes" id="UP000605253"/>
    </source>
</evidence>
<keyword evidence="4" id="KW-1185">Reference proteome</keyword>
<evidence type="ECO:0000313" key="3">
    <source>
        <dbReference type="EMBL" id="GGF85082.1"/>
    </source>
</evidence>
<name>A0A917CEM0_9GAMM</name>
<reference evidence="3" key="1">
    <citation type="journal article" date="2014" name="Int. J. Syst. Evol. Microbiol.">
        <title>Complete genome sequence of Corynebacterium casei LMG S-19264T (=DSM 44701T), isolated from a smear-ripened cheese.</title>
        <authorList>
            <consortium name="US DOE Joint Genome Institute (JGI-PGF)"/>
            <person name="Walter F."/>
            <person name="Albersmeier A."/>
            <person name="Kalinowski J."/>
            <person name="Ruckert C."/>
        </authorList>
    </citation>
    <scope>NUCLEOTIDE SEQUENCE</scope>
    <source>
        <strain evidence="3">CGMCC 1.12181</strain>
    </source>
</reference>
<keyword evidence="2" id="KW-1277">Toxin-antitoxin system</keyword>
<dbReference type="Proteomes" id="UP000605253">
    <property type="component" value="Unassembled WGS sequence"/>
</dbReference>
<dbReference type="Pfam" id="PF09386">
    <property type="entry name" value="ParD"/>
    <property type="match status" value="1"/>
</dbReference>
<sequence>MRLSIEITPEQHQLLKVAAALQGETIKDYVLKRTLPALSEQEALQKLEAFLRPRIESARKGELTSDSVDSIFNDVLKQG</sequence>
<proteinExistence type="predicted"/>
<accession>A0A917CEM0</accession>
<dbReference type="InterPro" id="IPR038296">
    <property type="entry name" value="ParD_sf"/>
</dbReference>
<dbReference type="AlphaFoldDB" id="A0A917CEM0"/>
<dbReference type="EMBL" id="BMEO01000001">
    <property type="protein sequence ID" value="GGF85082.1"/>
    <property type="molecule type" value="Genomic_DNA"/>
</dbReference>
<dbReference type="InterPro" id="IPR010985">
    <property type="entry name" value="Ribbon_hlx_hlx"/>
</dbReference>
<reference evidence="3" key="2">
    <citation type="submission" date="2020-09" db="EMBL/GenBank/DDBJ databases">
        <authorList>
            <person name="Sun Q."/>
            <person name="Zhou Y."/>
        </authorList>
    </citation>
    <scope>NUCLEOTIDE SEQUENCE</scope>
    <source>
        <strain evidence="3">CGMCC 1.12181</strain>
    </source>
</reference>
<evidence type="ECO:0000256" key="1">
    <source>
        <dbReference type="ARBA" id="ARBA00017940"/>
    </source>
</evidence>
<protein>
    <recommendedName>
        <fullName evidence="1">Antitoxin ParD</fullName>
    </recommendedName>
</protein>
<dbReference type="InterPro" id="IPR022789">
    <property type="entry name" value="ParD"/>
</dbReference>
<evidence type="ECO:0000256" key="2">
    <source>
        <dbReference type="ARBA" id="ARBA00022649"/>
    </source>
</evidence>
<gene>
    <name evidence="3" type="ORF">GCM10011365_02620</name>
</gene>
<dbReference type="GO" id="GO:0006355">
    <property type="term" value="P:regulation of DNA-templated transcription"/>
    <property type="evidence" value="ECO:0007669"/>
    <property type="project" value="InterPro"/>
</dbReference>
<dbReference type="Gene3D" id="6.10.180.10">
    <property type="entry name" value="Antitoxin ParD"/>
    <property type="match status" value="1"/>
</dbReference>
<comment type="caution">
    <text evidence="3">The sequence shown here is derived from an EMBL/GenBank/DDBJ whole genome shotgun (WGS) entry which is preliminary data.</text>
</comment>
<dbReference type="SUPFAM" id="SSF47598">
    <property type="entry name" value="Ribbon-helix-helix"/>
    <property type="match status" value="1"/>
</dbReference>
<organism evidence="3 4">
    <name type="scientific">Marinicella pacifica</name>
    <dbReference type="NCBI Taxonomy" id="1171543"/>
    <lineage>
        <taxon>Bacteria</taxon>
        <taxon>Pseudomonadati</taxon>
        <taxon>Pseudomonadota</taxon>
        <taxon>Gammaproteobacteria</taxon>
        <taxon>Lysobacterales</taxon>
        <taxon>Marinicellaceae</taxon>
        <taxon>Marinicella</taxon>
    </lineage>
</organism>
<dbReference type="RefSeq" id="WP_188363859.1">
    <property type="nucleotide sequence ID" value="NZ_BAABJF010000011.1"/>
</dbReference>